<organism evidence="5 6">
    <name type="scientific">[Myrmecia] bisecta</name>
    <dbReference type="NCBI Taxonomy" id="41462"/>
    <lineage>
        <taxon>Eukaryota</taxon>
        <taxon>Viridiplantae</taxon>
        <taxon>Chlorophyta</taxon>
        <taxon>core chlorophytes</taxon>
        <taxon>Trebouxiophyceae</taxon>
        <taxon>Trebouxiales</taxon>
        <taxon>Trebouxiaceae</taxon>
        <taxon>Myrmecia</taxon>
    </lineage>
</organism>
<dbReference type="EMBL" id="JALJOR010000001">
    <property type="protein sequence ID" value="KAK9828799.1"/>
    <property type="molecule type" value="Genomic_DNA"/>
</dbReference>
<keyword evidence="1 3" id="KW-0853">WD repeat</keyword>
<sequence>MVAQIEHDQEMANGHAHPYSNGHVALPDFLGPEGLINRVEYVRLLQQSLRRLGFPSVADMLAEASGIPMQPDSVTHFQHHVMQGRWDTALSLLADLTDDRSVLRQARFLILQQKYLEAIQAGDLSLALQCLRKEVAPLRAKDTDLHSLAGCLLRQPEDAANPLIHDEWRMFEQHTRAHLLQELQARLPPSLMLPEGRLEHLVEQALAAQVSRCPFHNTAQTRLSLFSDYHAGIEQLPTQLAKVLERHADEVWHVQFSHRGDMLASASKDCTAIIWQVHANGDGQVLHMLTGHIKPLSFLAWSPDDAKLLTCGNDHWVKLWDIASGICLYTFTNHQQPVTACAWLPDSRRFLTGSVDKMSFLLDVEGNILRRWKHQRINDMAVSADGSTIISVCQERQIRLCHISDHREATLTETAPITSLAISPAGDYLLANLANHTSHLWPLAPCLAHLDRSPANHGLAAALEVAMPGSPLVEYKVEEGRQGRFVIRTCFGGSLANFVASGSEDCRVYIWHRETGDLLCRLDGHTGTVNSVSWNPTNSSMMASASDDKSIRIWMAKAALPRL</sequence>
<dbReference type="SUPFAM" id="SSF50978">
    <property type="entry name" value="WD40 repeat-like"/>
    <property type="match status" value="1"/>
</dbReference>
<dbReference type="InterPro" id="IPR036322">
    <property type="entry name" value="WD40_repeat_dom_sf"/>
</dbReference>
<gene>
    <name evidence="5" type="ORF">WJX72_002132</name>
</gene>
<protein>
    <recommendedName>
        <fullName evidence="4">CTLH domain-containing protein</fullName>
    </recommendedName>
</protein>
<evidence type="ECO:0000313" key="5">
    <source>
        <dbReference type="EMBL" id="KAK9828799.1"/>
    </source>
</evidence>
<dbReference type="InterPro" id="IPR019775">
    <property type="entry name" value="WD40_repeat_CS"/>
</dbReference>
<dbReference type="SMART" id="SM00320">
    <property type="entry name" value="WD40"/>
    <property type="match status" value="7"/>
</dbReference>
<dbReference type="PROSITE" id="PS50897">
    <property type="entry name" value="CTLH"/>
    <property type="match status" value="1"/>
</dbReference>
<dbReference type="Gene3D" id="2.130.10.10">
    <property type="entry name" value="YVTN repeat-like/Quinoprotein amine dehydrogenase"/>
    <property type="match status" value="2"/>
</dbReference>
<keyword evidence="6" id="KW-1185">Reference proteome</keyword>
<feature type="domain" description="CTLH" evidence="4">
    <location>
        <begin position="70"/>
        <end position="126"/>
    </location>
</feature>
<feature type="repeat" description="WD" evidence="3">
    <location>
        <begin position="244"/>
        <end position="277"/>
    </location>
</feature>
<dbReference type="InterPro" id="IPR006595">
    <property type="entry name" value="CTLH_C"/>
</dbReference>
<dbReference type="InterPro" id="IPR015943">
    <property type="entry name" value="WD40/YVTN_repeat-like_dom_sf"/>
</dbReference>
<dbReference type="Proteomes" id="UP001489004">
    <property type="component" value="Unassembled WGS sequence"/>
</dbReference>
<dbReference type="CDD" id="cd00200">
    <property type="entry name" value="WD40"/>
    <property type="match status" value="1"/>
</dbReference>
<dbReference type="PANTHER" id="PTHR22838">
    <property type="entry name" value="WD REPEAT PROTEIN 26-RELATED"/>
    <property type="match status" value="1"/>
</dbReference>
<dbReference type="InterPro" id="IPR051350">
    <property type="entry name" value="WD_repeat-ST_regulator"/>
</dbReference>
<dbReference type="PROSITE" id="PS50082">
    <property type="entry name" value="WD_REPEATS_2"/>
    <property type="match status" value="3"/>
</dbReference>
<dbReference type="PROSITE" id="PS00678">
    <property type="entry name" value="WD_REPEATS_1"/>
    <property type="match status" value="1"/>
</dbReference>
<comment type="caution">
    <text evidence="5">The sequence shown here is derived from an EMBL/GenBank/DDBJ whole genome shotgun (WGS) entry which is preliminary data.</text>
</comment>
<dbReference type="PROSITE" id="PS50294">
    <property type="entry name" value="WD_REPEATS_REGION"/>
    <property type="match status" value="3"/>
</dbReference>
<evidence type="ECO:0000313" key="6">
    <source>
        <dbReference type="Proteomes" id="UP001489004"/>
    </source>
</evidence>
<evidence type="ECO:0000256" key="2">
    <source>
        <dbReference type="ARBA" id="ARBA00022737"/>
    </source>
</evidence>
<keyword evidence="2" id="KW-0677">Repeat</keyword>
<reference evidence="5 6" key="1">
    <citation type="journal article" date="2024" name="Nat. Commun.">
        <title>Phylogenomics reveals the evolutionary origins of lichenization in chlorophyte algae.</title>
        <authorList>
            <person name="Puginier C."/>
            <person name="Libourel C."/>
            <person name="Otte J."/>
            <person name="Skaloud P."/>
            <person name="Haon M."/>
            <person name="Grisel S."/>
            <person name="Petersen M."/>
            <person name="Berrin J.G."/>
            <person name="Delaux P.M."/>
            <person name="Dal Grande F."/>
            <person name="Keller J."/>
        </authorList>
    </citation>
    <scope>NUCLEOTIDE SEQUENCE [LARGE SCALE GENOMIC DNA]</scope>
    <source>
        <strain evidence="5 6">SAG 2043</strain>
    </source>
</reference>
<accession>A0AAW1R552</accession>
<name>A0AAW1R552_9CHLO</name>
<dbReference type="Pfam" id="PF23627">
    <property type="entry name" value="LisH_WDR26"/>
    <property type="match status" value="1"/>
</dbReference>
<feature type="repeat" description="WD" evidence="3">
    <location>
        <begin position="522"/>
        <end position="554"/>
    </location>
</feature>
<dbReference type="InterPro" id="IPR001680">
    <property type="entry name" value="WD40_rpt"/>
</dbReference>
<evidence type="ECO:0000259" key="4">
    <source>
        <dbReference type="PROSITE" id="PS50897"/>
    </source>
</evidence>
<evidence type="ECO:0000256" key="1">
    <source>
        <dbReference type="ARBA" id="ARBA00022574"/>
    </source>
</evidence>
<dbReference type="PANTHER" id="PTHR22838:SF0">
    <property type="entry name" value="WD REPEAT-CONTAINING PROTEIN 26"/>
    <property type="match status" value="1"/>
</dbReference>
<dbReference type="Pfam" id="PF00400">
    <property type="entry name" value="WD40"/>
    <property type="match status" value="4"/>
</dbReference>
<proteinExistence type="predicted"/>
<dbReference type="SMART" id="SM00668">
    <property type="entry name" value="CTLH"/>
    <property type="match status" value="1"/>
</dbReference>
<feature type="repeat" description="WD" evidence="3">
    <location>
        <begin position="289"/>
        <end position="330"/>
    </location>
</feature>
<dbReference type="AlphaFoldDB" id="A0AAW1R552"/>
<evidence type="ECO:0000256" key="3">
    <source>
        <dbReference type="PROSITE-ProRule" id="PRU00221"/>
    </source>
</evidence>